<sequence>MIDVNESQLAARWPAKRAGRFEGLERYVERARDRSREPIDDSSVLVPGGIVRILPDRCKECSYCWEYCPQDVLERGREANRKGYRPPTVAEGKADDCVDCGMCAWICPEFAIYTVEQTDGEAEPTPAGGET</sequence>
<dbReference type="GO" id="GO:0051539">
    <property type="term" value="F:4 iron, 4 sulfur cluster binding"/>
    <property type="evidence" value="ECO:0007669"/>
    <property type="project" value="UniProtKB-KW"/>
</dbReference>
<dbReference type="GO" id="GO:0046872">
    <property type="term" value="F:metal ion binding"/>
    <property type="evidence" value="ECO:0007669"/>
    <property type="project" value="UniProtKB-KW"/>
</dbReference>
<evidence type="ECO:0000313" key="7">
    <source>
        <dbReference type="Proteomes" id="UP000263012"/>
    </source>
</evidence>
<protein>
    <submittedName>
        <fullName evidence="6">2-oxoglutarate ferredoxin oxidoreductase subunit delta</fullName>
        <ecNumber evidence="6">1.2.7.3</ecNumber>
    </submittedName>
</protein>
<dbReference type="KEGG" id="hdf:AArcSl_1851"/>
<dbReference type="Gene3D" id="3.30.70.20">
    <property type="match status" value="1"/>
</dbReference>
<dbReference type="PANTHER" id="PTHR43687:SF4">
    <property type="entry name" value="BLR5484 PROTEIN"/>
    <property type="match status" value="1"/>
</dbReference>
<keyword evidence="7" id="KW-1185">Reference proteome</keyword>
<evidence type="ECO:0000256" key="3">
    <source>
        <dbReference type="ARBA" id="ARBA00023004"/>
    </source>
</evidence>
<keyword evidence="6" id="KW-0560">Oxidoreductase</keyword>
<dbReference type="PROSITE" id="PS00198">
    <property type="entry name" value="4FE4S_FER_1"/>
    <property type="match status" value="1"/>
</dbReference>
<evidence type="ECO:0000313" key="6">
    <source>
        <dbReference type="EMBL" id="AUX09477.1"/>
    </source>
</evidence>
<feature type="domain" description="4Fe-4S ferredoxin-type" evidence="5">
    <location>
        <begin position="88"/>
        <end position="117"/>
    </location>
</feature>
<dbReference type="Proteomes" id="UP000263012">
    <property type="component" value="Chromosome"/>
</dbReference>
<reference evidence="7" key="1">
    <citation type="submission" date="2017-11" db="EMBL/GenBank/DDBJ databases">
        <title>Phenotypic and genomic properties of facultatively anaerobic sulfur-reducing natronoarchaea from hypersaline soda lakes.</title>
        <authorList>
            <person name="Sorokin D.Y."/>
            <person name="Kublanov I.V."/>
            <person name="Roman P."/>
            <person name="Sinninghe Damste J.S."/>
            <person name="Golyshin P.N."/>
            <person name="Rojo D."/>
            <person name="Ciordia S."/>
            <person name="Mena M.D.C."/>
            <person name="Ferrer M."/>
            <person name="Messina E."/>
            <person name="Smedile F."/>
            <person name="La Spada G."/>
            <person name="La Cono V."/>
            <person name="Yakimov M.M."/>
        </authorList>
    </citation>
    <scope>NUCLEOTIDE SEQUENCE [LARGE SCALE GENOMIC DNA]</scope>
    <source>
        <strain evidence="7">AArc-Sl</strain>
    </source>
</reference>
<keyword evidence="2" id="KW-0479">Metal-binding</keyword>
<evidence type="ECO:0000259" key="5">
    <source>
        <dbReference type="PROSITE" id="PS51379"/>
    </source>
</evidence>
<name>A0A343TK55_9EURY</name>
<evidence type="ECO:0000256" key="2">
    <source>
        <dbReference type="ARBA" id="ARBA00022723"/>
    </source>
</evidence>
<dbReference type="AlphaFoldDB" id="A0A343TK55"/>
<keyword evidence="3" id="KW-0408">Iron</keyword>
<keyword evidence="1" id="KW-0004">4Fe-4S</keyword>
<dbReference type="GO" id="GO:0047553">
    <property type="term" value="F:2-oxoglutarate synthase activity"/>
    <property type="evidence" value="ECO:0007669"/>
    <property type="project" value="UniProtKB-EC"/>
</dbReference>
<organism evidence="6 7">
    <name type="scientific">Halalkaliarchaeum desulfuricum</name>
    <dbReference type="NCBI Taxonomy" id="2055893"/>
    <lineage>
        <taxon>Archaea</taxon>
        <taxon>Methanobacteriati</taxon>
        <taxon>Methanobacteriota</taxon>
        <taxon>Stenosarchaea group</taxon>
        <taxon>Halobacteria</taxon>
        <taxon>Halobacteriales</taxon>
        <taxon>Haloferacaceae</taxon>
        <taxon>Halalkaliarchaeum</taxon>
    </lineage>
</organism>
<gene>
    <name evidence="6" type="primary">oorD</name>
    <name evidence="6" type="ORF">AArcSl_1851</name>
</gene>
<feature type="domain" description="4Fe-4S ferredoxin-type" evidence="5">
    <location>
        <begin position="49"/>
        <end position="78"/>
    </location>
</feature>
<dbReference type="SUPFAM" id="SSF54862">
    <property type="entry name" value="4Fe-4S ferredoxins"/>
    <property type="match status" value="1"/>
</dbReference>
<keyword evidence="4" id="KW-0411">Iron-sulfur</keyword>
<evidence type="ECO:0000256" key="4">
    <source>
        <dbReference type="ARBA" id="ARBA00023014"/>
    </source>
</evidence>
<dbReference type="EMBL" id="CP025066">
    <property type="protein sequence ID" value="AUX09477.1"/>
    <property type="molecule type" value="Genomic_DNA"/>
</dbReference>
<dbReference type="InterPro" id="IPR017900">
    <property type="entry name" value="4Fe4S_Fe_S_CS"/>
</dbReference>
<dbReference type="InterPro" id="IPR017896">
    <property type="entry name" value="4Fe4S_Fe-S-bd"/>
</dbReference>
<dbReference type="PROSITE" id="PS51379">
    <property type="entry name" value="4FE4S_FER_2"/>
    <property type="match status" value="2"/>
</dbReference>
<dbReference type="PANTHER" id="PTHR43687">
    <property type="entry name" value="ADENYLYLSULFATE REDUCTASE, BETA SUBUNIT"/>
    <property type="match status" value="1"/>
</dbReference>
<dbReference type="InterPro" id="IPR050572">
    <property type="entry name" value="Fe-S_Ferredoxin"/>
</dbReference>
<dbReference type="EC" id="1.2.7.3" evidence="6"/>
<evidence type="ECO:0000256" key="1">
    <source>
        <dbReference type="ARBA" id="ARBA00022485"/>
    </source>
</evidence>
<accession>A0A343TK55</accession>
<dbReference type="Pfam" id="PF12838">
    <property type="entry name" value="Fer4_7"/>
    <property type="match status" value="1"/>
</dbReference>
<proteinExistence type="predicted"/>